<dbReference type="AlphaFoldDB" id="A0A1G6H9A2"/>
<sequence>MKEEHLSTETKSAQEEFAREFGVYHPASEQDPLFKALAHLRDKKEAQKKKDHPKKDEKRDN</sequence>
<gene>
    <name evidence="2" type="ORF">SAMN05421737_10316</name>
</gene>
<evidence type="ECO:0000313" key="3">
    <source>
        <dbReference type="Proteomes" id="UP000242662"/>
    </source>
</evidence>
<protein>
    <submittedName>
        <fullName evidence="2">Uncharacterized protein</fullName>
    </submittedName>
</protein>
<accession>A0A1G6H9A2</accession>
<keyword evidence="3" id="KW-1185">Reference proteome</keyword>
<name>A0A1G6H9A2_9BACI</name>
<dbReference type="RefSeq" id="WP_090774889.1">
    <property type="nucleotide sequence ID" value="NZ_FMYM01000003.1"/>
</dbReference>
<organism evidence="2 3">
    <name type="scientific">Shouchella lonarensis</name>
    <dbReference type="NCBI Taxonomy" id="1464122"/>
    <lineage>
        <taxon>Bacteria</taxon>
        <taxon>Bacillati</taxon>
        <taxon>Bacillota</taxon>
        <taxon>Bacilli</taxon>
        <taxon>Bacillales</taxon>
        <taxon>Bacillaceae</taxon>
        <taxon>Shouchella</taxon>
    </lineage>
</organism>
<evidence type="ECO:0000313" key="2">
    <source>
        <dbReference type="EMBL" id="SDB90016.1"/>
    </source>
</evidence>
<proteinExistence type="predicted"/>
<dbReference type="STRING" id="1464122.SAMN05421737_10316"/>
<dbReference type="EMBL" id="FMYM01000003">
    <property type="protein sequence ID" value="SDB90016.1"/>
    <property type="molecule type" value="Genomic_DNA"/>
</dbReference>
<feature type="region of interest" description="Disordered" evidence="1">
    <location>
        <begin position="41"/>
        <end position="61"/>
    </location>
</feature>
<evidence type="ECO:0000256" key="1">
    <source>
        <dbReference type="SAM" id="MobiDB-lite"/>
    </source>
</evidence>
<reference evidence="3" key="1">
    <citation type="submission" date="2016-09" db="EMBL/GenBank/DDBJ databases">
        <authorList>
            <person name="Varghese N."/>
            <person name="Submissions S."/>
        </authorList>
    </citation>
    <scope>NUCLEOTIDE SEQUENCE [LARGE SCALE GENOMIC DNA]</scope>
    <source>
        <strain evidence="3">25nlg</strain>
    </source>
</reference>
<dbReference type="Proteomes" id="UP000242662">
    <property type="component" value="Unassembled WGS sequence"/>
</dbReference>